<evidence type="ECO:0000313" key="15">
    <source>
        <dbReference type="Proteomes" id="UP001500212"/>
    </source>
</evidence>
<dbReference type="PANTHER" id="PTHR45436:SF5">
    <property type="entry name" value="SENSOR HISTIDINE KINASE TRCS"/>
    <property type="match status" value="1"/>
</dbReference>
<evidence type="ECO:0000256" key="8">
    <source>
        <dbReference type="ARBA" id="ARBA00022989"/>
    </source>
</evidence>
<dbReference type="PRINTS" id="PR00344">
    <property type="entry name" value="BCTRLSENSOR"/>
</dbReference>
<dbReference type="EC" id="2.7.13.3" evidence="3"/>
<dbReference type="InterPro" id="IPR050428">
    <property type="entry name" value="TCS_sensor_his_kinase"/>
</dbReference>
<organism evidence="14 15">
    <name type="scientific">Actinoallomurus liliacearum</name>
    <dbReference type="NCBI Taxonomy" id="1080073"/>
    <lineage>
        <taxon>Bacteria</taxon>
        <taxon>Bacillati</taxon>
        <taxon>Actinomycetota</taxon>
        <taxon>Actinomycetes</taxon>
        <taxon>Streptosporangiales</taxon>
        <taxon>Thermomonosporaceae</taxon>
        <taxon>Actinoallomurus</taxon>
    </lineage>
</organism>
<dbReference type="Pfam" id="PF02518">
    <property type="entry name" value="HATPase_c"/>
    <property type="match status" value="1"/>
</dbReference>
<dbReference type="InterPro" id="IPR003661">
    <property type="entry name" value="HisK_dim/P_dom"/>
</dbReference>
<keyword evidence="4" id="KW-0597">Phosphoprotein</keyword>
<feature type="transmembrane region" description="Helical" evidence="11">
    <location>
        <begin position="12"/>
        <end position="35"/>
    </location>
</feature>
<comment type="subcellular location">
    <subcellularLocation>
        <location evidence="2">Cell membrane</location>
    </subcellularLocation>
</comment>
<keyword evidence="15" id="KW-1185">Reference proteome</keyword>
<sequence length="442" mass="47142">MRMAPGSLRGRLLLAFTLGTSVALILCLILLYVLLVEQLNAALDEDLAERSHDVATAATRGDIGAAGRDPLAQLYADDGTLIIGSPPLARVRLLSVSEVRGLTGRRVVHRSLPPRGTPVRMLTRRIREGRVLAVAVPTRPMNVARSRLGWVLFLAAPTLVGVLALAAWGVIRAALGPVRRLTREAAAISSLDTGWRLPTVPGHDEIAELARTLEALLARLRVAFERERAFVDDASHELRGPIAVLRGQLELARATVGEHRQVDRLLGAALIETDRLTRLTDDLLLLARERAGTLLLRREPLDLLDLAVAEARRLEPVLGVRIGVTGDPAVVDADADRLCRLIANLVGNSAAAGARAVLLTIRRHPHQVTIEVADDGPGFPPDFVDSAFERFTRADTARTRGSAGAGLGLSIVRSIAAAHGGSVDARNGPPLGGAVIAVHLPV</sequence>
<dbReference type="Gene3D" id="3.30.565.10">
    <property type="entry name" value="Histidine kinase-like ATPase, C-terminal domain"/>
    <property type="match status" value="1"/>
</dbReference>
<dbReference type="Gene3D" id="6.10.340.10">
    <property type="match status" value="1"/>
</dbReference>
<accession>A0ABP8TXB9</accession>
<evidence type="ECO:0000256" key="4">
    <source>
        <dbReference type="ARBA" id="ARBA00022553"/>
    </source>
</evidence>
<dbReference type="SMART" id="SM00387">
    <property type="entry name" value="HATPase_c"/>
    <property type="match status" value="1"/>
</dbReference>
<evidence type="ECO:0000256" key="7">
    <source>
        <dbReference type="ARBA" id="ARBA00022777"/>
    </source>
</evidence>
<keyword evidence="7" id="KW-0418">Kinase</keyword>
<keyword evidence="5" id="KW-0808">Transferase</keyword>
<feature type="domain" description="Histidine kinase" evidence="12">
    <location>
        <begin position="233"/>
        <end position="442"/>
    </location>
</feature>
<dbReference type="EMBL" id="BAABHJ010000039">
    <property type="protein sequence ID" value="GAA4617126.1"/>
    <property type="molecule type" value="Genomic_DNA"/>
</dbReference>
<keyword evidence="9" id="KW-0902">Two-component regulatory system</keyword>
<evidence type="ECO:0000256" key="9">
    <source>
        <dbReference type="ARBA" id="ARBA00023012"/>
    </source>
</evidence>
<dbReference type="Gene3D" id="1.10.287.130">
    <property type="match status" value="1"/>
</dbReference>
<proteinExistence type="predicted"/>
<feature type="transmembrane region" description="Helical" evidence="11">
    <location>
        <begin position="148"/>
        <end position="171"/>
    </location>
</feature>
<evidence type="ECO:0000313" key="14">
    <source>
        <dbReference type="EMBL" id="GAA4617126.1"/>
    </source>
</evidence>
<comment type="caution">
    <text evidence="14">The sequence shown here is derived from an EMBL/GenBank/DDBJ whole genome shotgun (WGS) entry which is preliminary data.</text>
</comment>
<evidence type="ECO:0000256" key="11">
    <source>
        <dbReference type="SAM" id="Phobius"/>
    </source>
</evidence>
<dbReference type="CDD" id="cd06225">
    <property type="entry name" value="HAMP"/>
    <property type="match status" value="1"/>
</dbReference>
<dbReference type="Proteomes" id="UP001500212">
    <property type="component" value="Unassembled WGS sequence"/>
</dbReference>
<dbReference type="InterPro" id="IPR004358">
    <property type="entry name" value="Sig_transdc_His_kin-like_C"/>
</dbReference>
<dbReference type="InterPro" id="IPR003660">
    <property type="entry name" value="HAMP_dom"/>
</dbReference>
<gene>
    <name evidence="14" type="ORF">GCM10023195_76310</name>
</gene>
<protein>
    <recommendedName>
        <fullName evidence="3">histidine kinase</fullName>
        <ecNumber evidence="3">2.7.13.3</ecNumber>
    </recommendedName>
</protein>
<evidence type="ECO:0000259" key="13">
    <source>
        <dbReference type="PROSITE" id="PS50885"/>
    </source>
</evidence>
<dbReference type="SUPFAM" id="SSF55874">
    <property type="entry name" value="ATPase domain of HSP90 chaperone/DNA topoisomerase II/histidine kinase"/>
    <property type="match status" value="1"/>
</dbReference>
<dbReference type="PROSITE" id="PS50109">
    <property type="entry name" value="HIS_KIN"/>
    <property type="match status" value="1"/>
</dbReference>
<dbReference type="SUPFAM" id="SSF158472">
    <property type="entry name" value="HAMP domain-like"/>
    <property type="match status" value="1"/>
</dbReference>
<evidence type="ECO:0000256" key="6">
    <source>
        <dbReference type="ARBA" id="ARBA00022692"/>
    </source>
</evidence>
<dbReference type="PANTHER" id="PTHR45436">
    <property type="entry name" value="SENSOR HISTIDINE KINASE YKOH"/>
    <property type="match status" value="1"/>
</dbReference>
<evidence type="ECO:0000256" key="1">
    <source>
        <dbReference type="ARBA" id="ARBA00000085"/>
    </source>
</evidence>
<keyword evidence="14" id="KW-0067">ATP-binding</keyword>
<evidence type="ECO:0000256" key="3">
    <source>
        <dbReference type="ARBA" id="ARBA00012438"/>
    </source>
</evidence>
<dbReference type="Pfam" id="PF00512">
    <property type="entry name" value="HisKA"/>
    <property type="match status" value="1"/>
</dbReference>
<keyword evidence="6 11" id="KW-0812">Transmembrane</keyword>
<dbReference type="CDD" id="cd00075">
    <property type="entry name" value="HATPase"/>
    <property type="match status" value="1"/>
</dbReference>
<dbReference type="GO" id="GO:0005524">
    <property type="term" value="F:ATP binding"/>
    <property type="evidence" value="ECO:0007669"/>
    <property type="project" value="UniProtKB-KW"/>
</dbReference>
<reference evidence="15" key="1">
    <citation type="journal article" date="2019" name="Int. J. Syst. Evol. Microbiol.">
        <title>The Global Catalogue of Microorganisms (GCM) 10K type strain sequencing project: providing services to taxonomists for standard genome sequencing and annotation.</title>
        <authorList>
            <consortium name="The Broad Institute Genomics Platform"/>
            <consortium name="The Broad Institute Genome Sequencing Center for Infectious Disease"/>
            <person name="Wu L."/>
            <person name="Ma J."/>
        </authorList>
    </citation>
    <scope>NUCLEOTIDE SEQUENCE [LARGE SCALE GENOMIC DNA]</scope>
    <source>
        <strain evidence="15">JCM 17938</strain>
    </source>
</reference>
<dbReference type="InterPro" id="IPR036890">
    <property type="entry name" value="HATPase_C_sf"/>
</dbReference>
<keyword evidence="14" id="KW-0547">Nucleotide-binding</keyword>
<evidence type="ECO:0000259" key="12">
    <source>
        <dbReference type="PROSITE" id="PS50109"/>
    </source>
</evidence>
<dbReference type="InterPro" id="IPR003594">
    <property type="entry name" value="HATPase_dom"/>
</dbReference>
<evidence type="ECO:0000256" key="10">
    <source>
        <dbReference type="ARBA" id="ARBA00023136"/>
    </source>
</evidence>
<keyword evidence="8 11" id="KW-1133">Transmembrane helix</keyword>
<dbReference type="InterPro" id="IPR005467">
    <property type="entry name" value="His_kinase_dom"/>
</dbReference>
<comment type="catalytic activity">
    <reaction evidence="1">
        <text>ATP + protein L-histidine = ADP + protein N-phospho-L-histidine.</text>
        <dbReference type="EC" id="2.7.13.3"/>
    </reaction>
</comment>
<dbReference type="SMART" id="SM00388">
    <property type="entry name" value="HisKA"/>
    <property type="match status" value="1"/>
</dbReference>
<dbReference type="PROSITE" id="PS50885">
    <property type="entry name" value="HAMP"/>
    <property type="match status" value="1"/>
</dbReference>
<dbReference type="CDD" id="cd00082">
    <property type="entry name" value="HisKA"/>
    <property type="match status" value="1"/>
</dbReference>
<evidence type="ECO:0000256" key="5">
    <source>
        <dbReference type="ARBA" id="ARBA00022679"/>
    </source>
</evidence>
<feature type="domain" description="HAMP" evidence="13">
    <location>
        <begin position="172"/>
        <end position="225"/>
    </location>
</feature>
<name>A0ABP8TXB9_9ACTN</name>
<keyword evidence="10 11" id="KW-0472">Membrane</keyword>
<evidence type="ECO:0000256" key="2">
    <source>
        <dbReference type="ARBA" id="ARBA00004236"/>
    </source>
</evidence>
<dbReference type="InterPro" id="IPR036097">
    <property type="entry name" value="HisK_dim/P_sf"/>
</dbReference>
<dbReference type="Pfam" id="PF00672">
    <property type="entry name" value="HAMP"/>
    <property type="match status" value="1"/>
</dbReference>
<dbReference type="SUPFAM" id="SSF47384">
    <property type="entry name" value="Homodimeric domain of signal transducing histidine kinase"/>
    <property type="match status" value="1"/>
</dbReference>
<dbReference type="SMART" id="SM00304">
    <property type="entry name" value="HAMP"/>
    <property type="match status" value="1"/>
</dbReference>